<dbReference type="Pfam" id="PF11901">
    <property type="entry name" value="DM9"/>
    <property type="match status" value="1"/>
</dbReference>
<evidence type="ECO:0000259" key="1">
    <source>
        <dbReference type="Pfam" id="PF12248"/>
    </source>
</evidence>
<dbReference type="InterPro" id="IPR022041">
    <property type="entry name" value="Methyltransf_FA"/>
</dbReference>
<evidence type="ECO:0000313" key="2">
    <source>
        <dbReference type="Proteomes" id="UP001652621"/>
    </source>
</evidence>
<gene>
    <name evidence="3" type="primary">LOC101888348</name>
</gene>
<dbReference type="OrthoDB" id="2142040at2759"/>
<dbReference type="VEuPathDB" id="VectorBase:MDOMA2_017310"/>
<dbReference type="SMART" id="SM00696">
    <property type="entry name" value="DM9"/>
    <property type="match status" value="2"/>
</dbReference>
<dbReference type="Pfam" id="PF12248">
    <property type="entry name" value="Methyltransf_FA"/>
    <property type="match status" value="1"/>
</dbReference>
<sequence length="330" mass="36076">MPTVNTPDKLEYQFFPANNYVFTFKIRAPNDAHLALTAQPAESFPMYEVFIGGWGNTKSVIRQNRQKPDVVEVPTPGILNANEYRGFWIRWYDQTITVGREGEAAAFMTFHDPHMFPIQYVGICTGWGASGSWTFEAEPAPTAPSMTMHNAPQMNYNQPPPGFNPAAMGYPPMPPMNAGATTMSYPSGGASETWVPASNGVVPPNAVSGGIDGSDNLYIARARHSNDLIPGKLHPSHGCCYVPYGGVEHSHKEYEVLCNSYGRWVPWTGSMPPNAVIGGQTAEGEPLYIGRAQHGGTTTVGKVQLSHGSCYIPYNGEEMGFKEFEIYVSQ</sequence>
<protein>
    <submittedName>
        <fullName evidence="3">Uncharacterized protein LOC101888348 isoform X1</fullName>
    </submittedName>
</protein>
<name>A0A9J7CP10_MUSDO</name>
<organism evidence="2 3">
    <name type="scientific">Musca domestica</name>
    <name type="common">House fly</name>
    <dbReference type="NCBI Taxonomy" id="7370"/>
    <lineage>
        <taxon>Eukaryota</taxon>
        <taxon>Metazoa</taxon>
        <taxon>Ecdysozoa</taxon>
        <taxon>Arthropoda</taxon>
        <taxon>Hexapoda</taxon>
        <taxon>Insecta</taxon>
        <taxon>Pterygota</taxon>
        <taxon>Neoptera</taxon>
        <taxon>Endopterygota</taxon>
        <taxon>Diptera</taxon>
        <taxon>Brachycera</taxon>
        <taxon>Muscomorpha</taxon>
        <taxon>Muscoidea</taxon>
        <taxon>Muscidae</taxon>
        <taxon>Musca</taxon>
    </lineage>
</organism>
<dbReference type="GeneID" id="101888348"/>
<dbReference type="InterPro" id="IPR006616">
    <property type="entry name" value="DM9_repeat"/>
</dbReference>
<dbReference type="VEuPathDB" id="VectorBase:MDOA012822"/>
<proteinExistence type="predicted"/>
<reference evidence="3" key="1">
    <citation type="submission" date="2025-08" db="UniProtKB">
        <authorList>
            <consortium name="RefSeq"/>
        </authorList>
    </citation>
    <scope>IDENTIFICATION</scope>
    <source>
        <strain evidence="3">Aabys</strain>
        <tissue evidence="3">Whole body</tissue>
    </source>
</reference>
<dbReference type="Proteomes" id="UP001652621">
    <property type="component" value="Unplaced"/>
</dbReference>
<evidence type="ECO:0000313" key="3">
    <source>
        <dbReference type="RefSeq" id="XP_005180312.2"/>
    </source>
</evidence>
<keyword evidence="2" id="KW-1185">Reference proteome</keyword>
<accession>A0A9J7CP10</accession>
<dbReference type="PANTHER" id="PTHR31649">
    <property type="entry name" value="AGAP009604-PA"/>
    <property type="match status" value="1"/>
</dbReference>
<feature type="domain" description="Farnesoic acid O-methyl transferase" evidence="1">
    <location>
        <begin position="9"/>
        <end position="137"/>
    </location>
</feature>
<dbReference type="eggNOG" id="ENOG502QVPV">
    <property type="taxonomic scope" value="Eukaryota"/>
</dbReference>
<dbReference type="PANTHER" id="PTHR31649:SF1">
    <property type="entry name" value="FARNESOIC ACID O-METHYL TRANSFERASE DOMAIN-CONTAINING PROTEIN"/>
    <property type="match status" value="1"/>
</dbReference>
<dbReference type="RefSeq" id="XP_005180312.2">
    <property type="nucleotide sequence ID" value="XM_005180255.4"/>
</dbReference>
<dbReference type="STRING" id="7370.T1PED0"/>